<dbReference type="RefSeq" id="WP_344639711.1">
    <property type="nucleotide sequence ID" value="NZ_BAAATR010000034.1"/>
</dbReference>
<accession>A0ABN3EQJ7</accession>
<dbReference type="Proteomes" id="UP001500305">
    <property type="component" value="Unassembled WGS sequence"/>
</dbReference>
<name>A0ABN3EQJ7_9ACTN</name>
<gene>
    <name evidence="2" type="ORF">GCM10010430_60600</name>
</gene>
<protein>
    <submittedName>
        <fullName evidence="2">Uncharacterized protein</fullName>
    </submittedName>
</protein>
<feature type="compositionally biased region" description="Basic and acidic residues" evidence="1">
    <location>
        <begin position="11"/>
        <end position="21"/>
    </location>
</feature>
<dbReference type="EMBL" id="BAAATR010000034">
    <property type="protein sequence ID" value="GAA2267284.1"/>
    <property type="molecule type" value="Genomic_DNA"/>
</dbReference>
<feature type="region of interest" description="Disordered" evidence="1">
    <location>
        <begin position="1"/>
        <end position="33"/>
    </location>
</feature>
<evidence type="ECO:0000256" key="1">
    <source>
        <dbReference type="SAM" id="MobiDB-lite"/>
    </source>
</evidence>
<reference evidence="2 3" key="1">
    <citation type="journal article" date="2019" name="Int. J. Syst. Evol. Microbiol.">
        <title>The Global Catalogue of Microorganisms (GCM) 10K type strain sequencing project: providing services to taxonomists for standard genome sequencing and annotation.</title>
        <authorList>
            <consortium name="The Broad Institute Genomics Platform"/>
            <consortium name="The Broad Institute Genome Sequencing Center for Infectious Disease"/>
            <person name="Wu L."/>
            <person name="Ma J."/>
        </authorList>
    </citation>
    <scope>NUCLEOTIDE SEQUENCE [LARGE SCALE GENOMIC DNA]</scope>
    <source>
        <strain evidence="2 3">JCM 7356</strain>
    </source>
</reference>
<keyword evidence="3" id="KW-1185">Reference proteome</keyword>
<evidence type="ECO:0000313" key="3">
    <source>
        <dbReference type="Proteomes" id="UP001500305"/>
    </source>
</evidence>
<evidence type="ECO:0000313" key="2">
    <source>
        <dbReference type="EMBL" id="GAA2267284.1"/>
    </source>
</evidence>
<sequence length="357" mass="36796">MAALRATGADVRPDPGFEYDAHPGYPSPSSVAAGLGTKIVTPGAAPVTPLAPAAAERADVAVGTHPEHGITATNTSNSPEAARLLAKAGFYRVPDHPTLFALTRQEAGGVERATDTVARLRAAGLSVAADAAYDPEHAPDNPGDLFNTRLIKIAATPPAKAEVVEDPFATRIIPAPKQDTDRTNAPAAELDPFATQLHPAPKQDADRTNVPAVGLDPFATQLHPAPARADTDRRMGALLSNRQAALSAVEEILAGLSQQLSDDPQALDPAQVSAVLGQAQTTLGGVRRDLETISAAAPARAGRPMQAARPAVSPALGARAQAAATTSLRLGRVTAAQPVEAAAQPVDPRLAYSIHTR</sequence>
<comment type="caution">
    <text evidence="2">The sequence shown here is derived from an EMBL/GenBank/DDBJ whole genome shotgun (WGS) entry which is preliminary data.</text>
</comment>
<organism evidence="2 3">
    <name type="scientific">Kitasatospora cystarginea</name>
    <dbReference type="NCBI Taxonomy" id="58350"/>
    <lineage>
        <taxon>Bacteria</taxon>
        <taxon>Bacillati</taxon>
        <taxon>Actinomycetota</taxon>
        <taxon>Actinomycetes</taxon>
        <taxon>Kitasatosporales</taxon>
        <taxon>Streptomycetaceae</taxon>
        <taxon>Kitasatospora</taxon>
    </lineage>
</organism>
<proteinExistence type="predicted"/>